<feature type="binding site" evidence="4">
    <location>
        <position position="428"/>
    </location>
    <ligand>
        <name>Zn(2+)</name>
        <dbReference type="ChEBI" id="CHEBI:29105"/>
        <note>catalytic</note>
    </ligand>
</feature>
<feature type="signal peptide" evidence="7">
    <location>
        <begin position="1"/>
        <end position="22"/>
    </location>
</feature>
<feature type="active site" evidence="4">
    <location>
        <position position="429"/>
    </location>
</feature>
<dbReference type="Gene3D" id="4.10.70.10">
    <property type="entry name" value="Disintegrin domain"/>
    <property type="match status" value="1"/>
</dbReference>
<feature type="chain" id="PRO_5043036063" description="Disintegrin and metalloproteinase domain-containing protein B" evidence="7">
    <location>
        <begin position="23"/>
        <end position="822"/>
    </location>
</feature>
<dbReference type="GO" id="GO:0046872">
    <property type="term" value="F:metal ion binding"/>
    <property type="evidence" value="ECO:0007669"/>
    <property type="project" value="UniProtKB-KW"/>
</dbReference>
<keyword evidence="6" id="KW-1133">Transmembrane helix</keyword>
<dbReference type="AlphaFoldDB" id="A0AAN6IV05"/>
<evidence type="ECO:0000256" key="4">
    <source>
        <dbReference type="PROSITE-ProRule" id="PRU00276"/>
    </source>
</evidence>
<evidence type="ECO:0000313" key="10">
    <source>
        <dbReference type="EMBL" id="KAJ8991682.1"/>
    </source>
</evidence>
<dbReference type="PROSITE" id="PS50214">
    <property type="entry name" value="DISINTEGRIN_2"/>
    <property type="match status" value="1"/>
</dbReference>
<dbReference type="Gene3D" id="3.40.390.10">
    <property type="entry name" value="Collagenase (Catalytic Domain)"/>
    <property type="match status" value="1"/>
</dbReference>
<evidence type="ECO:0000259" key="9">
    <source>
        <dbReference type="PROSITE" id="PS50215"/>
    </source>
</evidence>
<comment type="caution">
    <text evidence="4">Lacks conserved residue(s) required for the propagation of feature annotation.</text>
</comment>
<keyword evidence="4" id="KW-0479">Metal-binding</keyword>
<feature type="compositionally biased region" description="Polar residues" evidence="5">
    <location>
        <begin position="812"/>
        <end position="822"/>
    </location>
</feature>
<evidence type="ECO:0000256" key="7">
    <source>
        <dbReference type="SAM" id="SignalP"/>
    </source>
</evidence>
<protein>
    <recommendedName>
        <fullName evidence="3">Disintegrin and metalloproteinase domain-containing protein B</fullName>
    </recommendedName>
</protein>
<dbReference type="Gene3D" id="3.40.1620.60">
    <property type="match status" value="1"/>
</dbReference>
<reference evidence="10" key="1">
    <citation type="submission" date="2023-01" db="EMBL/GenBank/DDBJ databases">
        <title>Exophiala dermititidis isolated from Cystic Fibrosis Patient.</title>
        <authorList>
            <person name="Kurbessoian T."/>
            <person name="Crocker A."/>
            <person name="Murante D."/>
            <person name="Hogan D.A."/>
            <person name="Stajich J.E."/>
        </authorList>
    </citation>
    <scope>NUCLEOTIDE SEQUENCE</scope>
    <source>
        <strain evidence="10">Ex8</strain>
    </source>
</reference>
<evidence type="ECO:0000256" key="3">
    <source>
        <dbReference type="ARBA" id="ARBA00074021"/>
    </source>
</evidence>
<dbReference type="SUPFAM" id="SSF55486">
    <property type="entry name" value="Metalloproteases ('zincins'), catalytic domain"/>
    <property type="match status" value="1"/>
</dbReference>
<dbReference type="InterPro" id="IPR006586">
    <property type="entry name" value="ADAM_Cys-rich"/>
</dbReference>
<dbReference type="CDD" id="cd04271">
    <property type="entry name" value="ZnMc_ADAM_fungal"/>
    <property type="match status" value="1"/>
</dbReference>
<proteinExistence type="predicted"/>
<keyword evidence="6" id="KW-0472">Membrane</keyword>
<dbReference type="InterPro" id="IPR024079">
    <property type="entry name" value="MetalloPept_cat_dom_sf"/>
</dbReference>
<comment type="function">
    <text evidence="2">Probable zinc protease.</text>
</comment>
<dbReference type="PROSITE" id="PS50215">
    <property type="entry name" value="ADAM_MEPRO"/>
    <property type="match status" value="1"/>
</dbReference>
<dbReference type="EMBL" id="JAJGCB010000007">
    <property type="protein sequence ID" value="KAJ8991682.1"/>
    <property type="molecule type" value="Genomic_DNA"/>
</dbReference>
<dbReference type="SUPFAM" id="SSF57552">
    <property type="entry name" value="Blood coagulation inhibitor (disintegrin)"/>
    <property type="match status" value="1"/>
</dbReference>
<keyword evidence="6" id="KW-0812">Transmembrane</keyword>
<dbReference type="SMART" id="SM00050">
    <property type="entry name" value="DISIN"/>
    <property type="match status" value="1"/>
</dbReference>
<feature type="domain" description="Disintegrin" evidence="8">
    <location>
        <begin position="516"/>
        <end position="606"/>
    </location>
</feature>
<accession>A0AAN6IV05</accession>
<feature type="compositionally biased region" description="Polar residues" evidence="5">
    <location>
        <begin position="786"/>
        <end position="796"/>
    </location>
</feature>
<feature type="domain" description="Peptidase M12B" evidence="9">
    <location>
        <begin position="273"/>
        <end position="491"/>
    </location>
</feature>
<dbReference type="InterPro" id="IPR001590">
    <property type="entry name" value="Peptidase_M12B"/>
</dbReference>
<dbReference type="Pfam" id="PF13688">
    <property type="entry name" value="Reprolysin_5"/>
    <property type="match status" value="1"/>
</dbReference>
<keyword evidence="7" id="KW-0732">Signal</keyword>
<feature type="transmembrane region" description="Helical" evidence="6">
    <location>
        <begin position="706"/>
        <end position="727"/>
    </location>
</feature>
<organism evidence="10 11">
    <name type="scientific">Exophiala dermatitidis</name>
    <name type="common">Black yeast-like fungus</name>
    <name type="synonym">Wangiella dermatitidis</name>
    <dbReference type="NCBI Taxonomy" id="5970"/>
    <lineage>
        <taxon>Eukaryota</taxon>
        <taxon>Fungi</taxon>
        <taxon>Dikarya</taxon>
        <taxon>Ascomycota</taxon>
        <taxon>Pezizomycotina</taxon>
        <taxon>Eurotiomycetes</taxon>
        <taxon>Chaetothyriomycetidae</taxon>
        <taxon>Chaetothyriales</taxon>
        <taxon>Herpotrichiellaceae</taxon>
        <taxon>Exophiala</taxon>
    </lineage>
</organism>
<dbReference type="PANTHER" id="PTHR11905">
    <property type="entry name" value="ADAM A DISINTEGRIN AND METALLOPROTEASE DOMAIN"/>
    <property type="match status" value="1"/>
</dbReference>
<evidence type="ECO:0000256" key="5">
    <source>
        <dbReference type="SAM" id="MobiDB-lite"/>
    </source>
</evidence>
<feature type="binding site" evidence="4">
    <location>
        <position position="438"/>
    </location>
    <ligand>
        <name>Zn(2+)</name>
        <dbReference type="ChEBI" id="CHEBI:29105"/>
        <note>catalytic</note>
    </ligand>
</feature>
<feature type="binding site" evidence="4">
    <location>
        <position position="432"/>
    </location>
    <ligand>
        <name>Zn(2+)</name>
        <dbReference type="ChEBI" id="CHEBI:29105"/>
        <note>catalytic</note>
    </ligand>
</feature>
<dbReference type="GO" id="GO:0004222">
    <property type="term" value="F:metalloendopeptidase activity"/>
    <property type="evidence" value="ECO:0007669"/>
    <property type="project" value="InterPro"/>
</dbReference>
<evidence type="ECO:0000256" key="2">
    <source>
        <dbReference type="ARBA" id="ARBA00056552"/>
    </source>
</evidence>
<dbReference type="GO" id="GO:0006508">
    <property type="term" value="P:proteolysis"/>
    <property type="evidence" value="ECO:0007669"/>
    <property type="project" value="InterPro"/>
</dbReference>
<evidence type="ECO:0000259" key="8">
    <source>
        <dbReference type="PROSITE" id="PS50214"/>
    </source>
</evidence>
<dbReference type="InterPro" id="IPR036436">
    <property type="entry name" value="Disintegrin_dom_sf"/>
</dbReference>
<feature type="region of interest" description="Disordered" evidence="5">
    <location>
        <begin position="741"/>
        <end position="822"/>
    </location>
</feature>
<evidence type="ECO:0000313" key="11">
    <source>
        <dbReference type="Proteomes" id="UP001161757"/>
    </source>
</evidence>
<evidence type="ECO:0000256" key="6">
    <source>
        <dbReference type="SAM" id="Phobius"/>
    </source>
</evidence>
<keyword evidence="1" id="KW-1015">Disulfide bond</keyword>
<dbReference type="SMART" id="SM00608">
    <property type="entry name" value="ACR"/>
    <property type="match status" value="1"/>
</dbReference>
<dbReference type="InterPro" id="IPR034028">
    <property type="entry name" value="ZnMc_ADAM_fungal"/>
</dbReference>
<dbReference type="Proteomes" id="UP001161757">
    <property type="component" value="Unassembled WGS sequence"/>
</dbReference>
<name>A0AAN6IV05_EXODE</name>
<sequence length="822" mass="88134">MRLFQQLAALAASFLLLSTADASSRSRNPLNYLSLIENPRIRTPSQRVHAYSSFDLTFDLHQKSEHIRLSLEPNHDIIHEDSYVEYLDKDGNVKHVEKMQREDHKVYQGKAFVVEDGVSTYGGWARIVVRRDGVHPLFEGAFTINGNHHHIQMKSTYMATKHVMDPELEPDDDEYMTVWRDTDVSRETGHRELKRSLGMTCAADKLGFNSDLNHPIFRDLMVKRDTGYWGAMSYANMFGKRQSIDGGGAGNGNSAGVNLRSTIGSTAGCPTTRKVALLGVATDCTYRASFNSTDSMRQNVITQVNTASDLYQSTFNITLGLKNMTVLDPECPGTANSVTPWNVACNDNTTMTQRLNLFSQWRGQRGDNNAYWSLFTTCNTGAEVGLAWLGQLCNTGATDQTDTSGSTQSVTGANVIAKTSTEWQVFAHETGHTFGAVHDCDSTTCADSNTVNSGQCCPLSSSTCDANAQYMMNPYASSDISTFSPCSIGNICSAIGRNSVRSSCLSDNKGVVTITGHQCGNGIVEDGEDCDCGGDEGCGGNTCCNPSTCKFKDGAVCDPSNEECCTSTCQFSSAGTVCRASTGQCDPAETCSGTNATCPTDTTAPDGTSCGNGLKCASGQCTSRDLQCKTIMGSYTSSNDTYACSSDACVLSCASPDFGPSVCYSMQQNFLDGTPCGGDGKCKNGICRGSTVGGQVKSWIDDHKPLVIGLASAIGGLLLFAILGCIVRACRRPRGKRFNGVAATGARPRRRGGRGNPSSGWDGPQIPPQMRDRGYGGGYQSPPVPTQTQPAQNGWYPNQPPPAYGGWGEGYNAQQSSSVRYA</sequence>
<evidence type="ECO:0000256" key="1">
    <source>
        <dbReference type="ARBA" id="ARBA00023157"/>
    </source>
</evidence>
<comment type="caution">
    <text evidence="10">The sequence shown here is derived from an EMBL/GenBank/DDBJ whole genome shotgun (WGS) entry which is preliminary data.</text>
</comment>
<keyword evidence="4" id="KW-0862">Zinc</keyword>
<dbReference type="InterPro" id="IPR001762">
    <property type="entry name" value="Disintegrin_dom"/>
</dbReference>
<gene>
    <name evidence="10" type="ORF">HRR80_004304</name>
</gene>
<dbReference type="Pfam" id="PF00200">
    <property type="entry name" value="Disintegrin"/>
    <property type="match status" value="1"/>
</dbReference>
<dbReference type="PANTHER" id="PTHR11905:SF159">
    <property type="entry name" value="ADAM METALLOPROTEASE"/>
    <property type="match status" value="1"/>
</dbReference>
<dbReference type="FunFam" id="4.10.70.10:FF:000003">
    <property type="entry name" value="Disintegrin and metalloproteinase domain-containing protein 17"/>
    <property type="match status" value="1"/>
</dbReference>